<evidence type="ECO:0000313" key="8">
    <source>
        <dbReference type="EMBL" id="CAB5053848.1"/>
    </source>
</evidence>
<proteinExistence type="predicted"/>
<accession>A0A6J7GYS3</accession>
<evidence type="ECO:0000256" key="2">
    <source>
        <dbReference type="ARBA" id="ARBA00023125"/>
    </source>
</evidence>
<dbReference type="GO" id="GO:0000976">
    <property type="term" value="F:transcription cis-regulatory region binding"/>
    <property type="evidence" value="ECO:0007669"/>
    <property type="project" value="TreeGrafter"/>
</dbReference>
<dbReference type="InterPro" id="IPR050109">
    <property type="entry name" value="HTH-type_TetR-like_transc_reg"/>
</dbReference>
<dbReference type="EMBL" id="CAFBMV010000001">
    <property type="protein sequence ID" value="CAB4913767.1"/>
    <property type="molecule type" value="Genomic_DNA"/>
</dbReference>
<dbReference type="InterPro" id="IPR001647">
    <property type="entry name" value="HTH_TetR"/>
</dbReference>
<dbReference type="AlphaFoldDB" id="A0A6J7GYS3"/>
<evidence type="ECO:0000313" key="7">
    <source>
        <dbReference type="EMBL" id="CAB4913767.1"/>
    </source>
</evidence>
<evidence type="ECO:0000256" key="1">
    <source>
        <dbReference type="ARBA" id="ARBA00023015"/>
    </source>
</evidence>
<keyword evidence="2" id="KW-0238">DNA-binding</keyword>
<dbReference type="GO" id="GO:0003700">
    <property type="term" value="F:DNA-binding transcription factor activity"/>
    <property type="evidence" value="ECO:0007669"/>
    <property type="project" value="TreeGrafter"/>
</dbReference>
<reference evidence="7" key="1">
    <citation type="submission" date="2020-05" db="EMBL/GenBank/DDBJ databases">
        <authorList>
            <person name="Chiriac C."/>
            <person name="Salcher M."/>
            <person name="Ghai R."/>
            <person name="Kavagutti S V."/>
        </authorList>
    </citation>
    <scope>NUCLEOTIDE SEQUENCE</scope>
</reference>
<organism evidence="7">
    <name type="scientific">freshwater metagenome</name>
    <dbReference type="NCBI Taxonomy" id="449393"/>
    <lineage>
        <taxon>unclassified sequences</taxon>
        <taxon>metagenomes</taxon>
        <taxon>ecological metagenomes</taxon>
    </lineage>
</organism>
<feature type="domain" description="HTH tetR-type" evidence="4">
    <location>
        <begin position="5"/>
        <end position="65"/>
    </location>
</feature>
<dbReference type="PROSITE" id="PS50977">
    <property type="entry name" value="HTH_TETR_2"/>
    <property type="match status" value="1"/>
</dbReference>
<keyword evidence="1" id="KW-0805">Transcription regulation</keyword>
<evidence type="ECO:0000313" key="5">
    <source>
        <dbReference type="EMBL" id="CAB4744121.1"/>
    </source>
</evidence>
<sequence length="152" mass="16486">MTSYRRTRSAILEATKVVISSHGVRSASMIEIADNAQVSRATLYNHFRDKESVLRALIEFEIAQLFDGTRSLDQIALAISADSALAQMRRSDGAILANLASEVGDPLWALARSALLTLLGEPVRVELALRWLLGQVFAPLAPDAVKEQAAAI</sequence>
<gene>
    <name evidence="5" type="ORF">UFOPK2822_00384</name>
    <name evidence="6" type="ORF">UFOPK3346_00246</name>
    <name evidence="7" type="ORF">UFOPK3670_00224</name>
    <name evidence="8" type="ORF">UFOPK4308_00273</name>
</gene>
<dbReference type="EMBL" id="CAEZZC010000004">
    <property type="protein sequence ID" value="CAB4744121.1"/>
    <property type="molecule type" value="Genomic_DNA"/>
</dbReference>
<protein>
    <submittedName>
        <fullName evidence="7">Unannotated protein</fullName>
    </submittedName>
</protein>
<dbReference type="PANTHER" id="PTHR30055:SF234">
    <property type="entry name" value="HTH-TYPE TRANSCRIPTIONAL REGULATOR BETI"/>
    <property type="match status" value="1"/>
</dbReference>
<dbReference type="PROSITE" id="PS01081">
    <property type="entry name" value="HTH_TETR_1"/>
    <property type="match status" value="1"/>
</dbReference>
<dbReference type="Gene3D" id="1.10.357.10">
    <property type="entry name" value="Tetracycline Repressor, domain 2"/>
    <property type="match status" value="1"/>
</dbReference>
<dbReference type="EMBL" id="CAFBLE010000002">
    <property type="protein sequence ID" value="CAB4857070.1"/>
    <property type="molecule type" value="Genomic_DNA"/>
</dbReference>
<dbReference type="InterPro" id="IPR023772">
    <property type="entry name" value="DNA-bd_HTH_TetR-type_CS"/>
</dbReference>
<dbReference type="Pfam" id="PF00440">
    <property type="entry name" value="TetR_N"/>
    <property type="match status" value="1"/>
</dbReference>
<dbReference type="PRINTS" id="PR00455">
    <property type="entry name" value="HTHTETR"/>
</dbReference>
<evidence type="ECO:0000256" key="3">
    <source>
        <dbReference type="ARBA" id="ARBA00023163"/>
    </source>
</evidence>
<dbReference type="InterPro" id="IPR009057">
    <property type="entry name" value="Homeodomain-like_sf"/>
</dbReference>
<dbReference type="EMBL" id="CAFBQL010000002">
    <property type="protein sequence ID" value="CAB5053848.1"/>
    <property type="molecule type" value="Genomic_DNA"/>
</dbReference>
<dbReference type="SUPFAM" id="SSF46689">
    <property type="entry name" value="Homeodomain-like"/>
    <property type="match status" value="1"/>
</dbReference>
<evidence type="ECO:0000313" key="6">
    <source>
        <dbReference type="EMBL" id="CAB4857070.1"/>
    </source>
</evidence>
<dbReference type="PANTHER" id="PTHR30055">
    <property type="entry name" value="HTH-TYPE TRANSCRIPTIONAL REGULATOR RUTR"/>
    <property type="match status" value="1"/>
</dbReference>
<name>A0A6J7GYS3_9ZZZZ</name>
<keyword evidence="3" id="KW-0804">Transcription</keyword>
<evidence type="ECO:0000259" key="4">
    <source>
        <dbReference type="PROSITE" id="PS50977"/>
    </source>
</evidence>